<accession>A0A6N6RLN8</accession>
<reference evidence="1 2" key="1">
    <citation type="submission" date="2019-09" db="EMBL/GenBank/DDBJ databases">
        <title>Genomes of family Cryomorphaceae.</title>
        <authorList>
            <person name="Bowman J.P."/>
        </authorList>
    </citation>
    <scope>NUCLEOTIDE SEQUENCE [LARGE SCALE GENOMIC DNA]</scope>
    <source>
        <strain evidence="1 2">LMG 25704</strain>
    </source>
</reference>
<evidence type="ECO:0000313" key="2">
    <source>
        <dbReference type="Proteomes" id="UP000468650"/>
    </source>
</evidence>
<dbReference type="EMBL" id="WBVO01000001">
    <property type="protein sequence ID" value="KAB2814480.1"/>
    <property type="molecule type" value="Genomic_DNA"/>
</dbReference>
<gene>
    <name evidence="1" type="ORF">F8C67_01720</name>
</gene>
<keyword evidence="2" id="KW-1185">Reference proteome</keyword>
<dbReference type="RefSeq" id="WP_151666060.1">
    <property type="nucleotide sequence ID" value="NZ_WBVO01000001.1"/>
</dbReference>
<dbReference type="InterPro" id="IPR054207">
    <property type="entry name" value="DUF6913"/>
</dbReference>
<name>A0A6N6RLN8_9FLAO</name>
<evidence type="ECO:0000313" key="1">
    <source>
        <dbReference type="EMBL" id="KAB2814480.1"/>
    </source>
</evidence>
<comment type="caution">
    <text evidence="1">The sequence shown here is derived from an EMBL/GenBank/DDBJ whole genome shotgun (WGS) entry which is preliminary data.</text>
</comment>
<dbReference type="AlphaFoldDB" id="A0A6N6RLN8"/>
<dbReference type="Proteomes" id="UP000468650">
    <property type="component" value="Unassembled WGS sequence"/>
</dbReference>
<organism evidence="1 2">
    <name type="scientific">Phaeocystidibacter luteus</name>
    <dbReference type="NCBI Taxonomy" id="911197"/>
    <lineage>
        <taxon>Bacteria</taxon>
        <taxon>Pseudomonadati</taxon>
        <taxon>Bacteroidota</taxon>
        <taxon>Flavobacteriia</taxon>
        <taxon>Flavobacteriales</taxon>
        <taxon>Phaeocystidibacteraceae</taxon>
        <taxon>Phaeocystidibacter</taxon>
    </lineage>
</organism>
<dbReference type="OrthoDB" id="1430532at2"/>
<protein>
    <submittedName>
        <fullName evidence="1">Uncharacterized protein</fullName>
    </submittedName>
</protein>
<proteinExistence type="predicted"/>
<sequence>MIIGRKYWFKKVKSQAIERLSFRGWEEVRTIAVVVLQEDQELSAVLDKVADAWHHDNKQVQVLRVSRMKMTKSKASLREHNTIYWNETNWKGIPNSSEFNEFVNRQYDVVLHLCKQNDGLLEFLPYLFKTGILVGPSNVDMDAFDLQIQLENRTWKEVFQEIENWLKKIKNVA</sequence>
<dbReference type="Pfam" id="PF21857">
    <property type="entry name" value="DUF6913"/>
    <property type="match status" value="1"/>
</dbReference>